<dbReference type="GO" id="GO:0005096">
    <property type="term" value="F:GTPase activator activity"/>
    <property type="evidence" value="ECO:0007669"/>
    <property type="project" value="TreeGrafter"/>
</dbReference>
<dbReference type="RefSeq" id="XP_020009685.1">
    <property type="nucleotide sequence ID" value="XM_020154096.1"/>
</dbReference>
<dbReference type="Gene3D" id="2.20.70.10">
    <property type="match status" value="1"/>
</dbReference>
<name>A0A8B7TWG4_CASCN</name>
<dbReference type="GO" id="GO:1903479">
    <property type="term" value="P:mitotic actomyosin contractile ring assembly actin filament organization"/>
    <property type="evidence" value="ECO:0007669"/>
    <property type="project" value="TreeGrafter"/>
</dbReference>
<dbReference type="InterPro" id="IPR036020">
    <property type="entry name" value="WW_dom_sf"/>
</dbReference>
<dbReference type="PANTHER" id="PTHR14149:SF12">
    <property type="entry name" value="RAS GTPASE-ACTIVATING-LIKE PROTEIN IQGAP2"/>
    <property type="match status" value="1"/>
</dbReference>
<proteinExistence type="predicted"/>
<evidence type="ECO:0000313" key="2">
    <source>
        <dbReference type="RefSeq" id="XP_020009685.1"/>
    </source>
</evidence>
<sequence length="236" mass="26750">SASNTQDIIPECADRYYDALVKAKRSKSENVFNEGPWIKFNLQENYDYYYNIDSKESSWVLPESFLPKESWLTGKEIEDIIEEVTAHYIRQNMWSASEDLLLRFQATSSGPILREEFEARKSFLGEQVGNVVKIQVCEPSATDYRKLSCSAKKNFDLKVGQSTTSIPVNSSDCRLFPLPDPLTYFSEALRWGSILTRSAFSSGLLESIRQHVDLLSSTCLTGAKGTAQIRVEITFL</sequence>
<dbReference type="KEGG" id="ccan:109678594"/>
<accession>A0A8B7TWG4</accession>
<gene>
    <name evidence="2" type="primary">LOC109678594</name>
</gene>
<feature type="non-terminal residue" evidence="2">
    <location>
        <position position="1"/>
    </location>
</feature>
<dbReference type="CDD" id="cd00201">
    <property type="entry name" value="WW"/>
    <property type="match status" value="1"/>
</dbReference>
<dbReference type="PROSITE" id="PS01159">
    <property type="entry name" value="WW_DOMAIN_1"/>
    <property type="match status" value="1"/>
</dbReference>
<evidence type="ECO:0000259" key="1">
    <source>
        <dbReference type="PROSITE" id="PS50020"/>
    </source>
</evidence>
<dbReference type="PROSITE" id="PS50020">
    <property type="entry name" value="WW_DOMAIN_2"/>
    <property type="match status" value="1"/>
</dbReference>
<dbReference type="PANTHER" id="PTHR14149">
    <property type="entry name" value="RAS GTPASE-ACTIVATING PROTEIN WITH IQ MOTIF"/>
    <property type="match status" value="1"/>
</dbReference>
<dbReference type="SUPFAM" id="SSF51045">
    <property type="entry name" value="WW domain"/>
    <property type="match status" value="1"/>
</dbReference>
<protein>
    <submittedName>
        <fullName evidence="2">Ras GTPase-activating-like protein IQGAP2</fullName>
    </submittedName>
</protein>
<dbReference type="GO" id="GO:0005938">
    <property type="term" value="C:cell cortex"/>
    <property type="evidence" value="ECO:0007669"/>
    <property type="project" value="TreeGrafter"/>
</dbReference>
<dbReference type="GO" id="GO:0051015">
    <property type="term" value="F:actin filament binding"/>
    <property type="evidence" value="ECO:0007669"/>
    <property type="project" value="TreeGrafter"/>
</dbReference>
<feature type="domain" description="WW" evidence="1">
    <location>
        <begin position="34"/>
        <end position="64"/>
    </location>
</feature>
<dbReference type="OrthoDB" id="775356at2759"/>
<dbReference type="InterPro" id="IPR001202">
    <property type="entry name" value="WW_dom"/>
</dbReference>
<organism evidence="2">
    <name type="scientific">Castor canadensis</name>
    <name type="common">American beaver</name>
    <dbReference type="NCBI Taxonomy" id="51338"/>
    <lineage>
        <taxon>Eukaryota</taxon>
        <taxon>Metazoa</taxon>
        <taxon>Chordata</taxon>
        <taxon>Craniata</taxon>
        <taxon>Vertebrata</taxon>
        <taxon>Euteleostomi</taxon>
        <taxon>Mammalia</taxon>
        <taxon>Eutheria</taxon>
        <taxon>Euarchontoglires</taxon>
        <taxon>Glires</taxon>
        <taxon>Rodentia</taxon>
        <taxon>Castorimorpha</taxon>
        <taxon>Castoridae</taxon>
        <taxon>Castor</taxon>
    </lineage>
</organism>
<reference evidence="2" key="1">
    <citation type="submission" date="2025-08" db="UniProtKB">
        <authorList>
            <consortium name="RefSeq"/>
        </authorList>
    </citation>
    <scope>IDENTIFICATION</scope>
    <source>
        <tissue evidence="2">Leukocyte</tissue>
    </source>
</reference>
<dbReference type="AlphaFoldDB" id="A0A8B7TWG4"/>
<dbReference type="GO" id="GO:0005516">
    <property type="term" value="F:calmodulin binding"/>
    <property type="evidence" value="ECO:0007669"/>
    <property type="project" value="TreeGrafter"/>
</dbReference>